<evidence type="ECO:0000313" key="2">
    <source>
        <dbReference type="Proteomes" id="UP000626109"/>
    </source>
</evidence>
<reference evidence="1" key="1">
    <citation type="submission" date="2021-02" db="EMBL/GenBank/DDBJ databases">
        <authorList>
            <person name="Dougan E. K."/>
            <person name="Rhodes N."/>
            <person name="Thang M."/>
            <person name="Chan C."/>
        </authorList>
    </citation>
    <scope>NUCLEOTIDE SEQUENCE</scope>
</reference>
<comment type="caution">
    <text evidence="1">The sequence shown here is derived from an EMBL/GenBank/DDBJ whole genome shotgun (WGS) entry which is preliminary data.</text>
</comment>
<gene>
    <name evidence="1" type="ORF">PGLA2088_LOCUS44514</name>
</gene>
<evidence type="ECO:0000313" key="1">
    <source>
        <dbReference type="EMBL" id="CAE8726519.1"/>
    </source>
</evidence>
<dbReference type="AlphaFoldDB" id="A0A813LG34"/>
<organism evidence="1 2">
    <name type="scientific">Polarella glacialis</name>
    <name type="common">Dinoflagellate</name>
    <dbReference type="NCBI Taxonomy" id="89957"/>
    <lineage>
        <taxon>Eukaryota</taxon>
        <taxon>Sar</taxon>
        <taxon>Alveolata</taxon>
        <taxon>Dinophyceae</taxon>
        <taxon>Suessiales</taxon>
        <taxon>Suessiaceae</taxon>
        <taxon>Polarella</taxon>
    </lineage>
</organism>
<protein>
    <submittedName>
        <fullName evidence="1">Uncharacterized protein</fullName>
    </submittedName>
</protein>
<name>A0A813LG34_POLGL</name>
<dbReference type="EMBL" id="CAJNNW010035235">
    <property type="protein sequence ID" value="CAE8726519.1"/>
    <property type="molecule type" value="Genomic_DNA"/>
</dbReference>
<accession>A0A813LG34</accession>
<sequence>MAAEARAFQKPKDFKWSITGGEWSAKLRGSSVNAFQGSARNAESTQFAVDVGCLRQLDFQFHCIQIVVLTVWFMLGATRCNFYTTTIVNTVFLQPILKQL</sequence>
<dbReference type="Proteomes" id="UP000626109">
    <property type="component" value="Unassembled WGS sequence"/>
</dbReference>
<proteinExistence type="predicted"/>